<dbReference type="AlphaFoldDB" id="A0A2G5TSV2"/>
<dbReference type="Proteomes" id="UP000230233">
    <property type="component" value="Chromosome V"/>
</dbReference>
<accession>A0A2G5TSV2</accession>
<organism evidence="2 3">
    <name type="scientific">Caenorhabditis nigoni</name>
    <dbReference type="NCBI Taxonomy" id="1611254"/>
    <lineage>
        <taxon>Eukaryota</taxon>
        <taxon>Metazoa</taxon>
        <taxon>Ecdysozoa</taxon>
        <taxon>Nematoda</taxon>
        <taxon>Chromadorea</taxon>
        <taxon>Rhabditida</taxon>
        <taxon>Rhabditina</taxon>
        <taxon>Rhabditomorpha</taxon>
        <taxon>Rhabditoidea</taxon>
        <taxon>Rhabditidae</taxon>
        <taxon>Peloderinae</taxon>
        <taxon>Caenorhabditis</taxon>
    </lineage>
</organism>
<sequence>MDYKFHKKPKKTLIKQKAICEGDDCLAVVLKVSMKIHRKSGKKFCRSCYEKLRKKQEQEEQEEPKVEIEKIEEISPIQQIQQETAIFKIFSKPMENLISKNSSNLASAIFPPLEKQPISEDVVPEDVFLEGLKSFMAMENDLEKSKKSLEIPKNAEKSRTSGIPKKSKYRSEVQVPEKATTSDVPKKSKNQLEALVPVSEKSTTPKTPKNPIEHLSALVTGIGNQITPYLNFWDPRSSAFQIFHPPHGKVYGKWMKIPKKRRTSKKDIKNFLDF</sequence>
<feature type="region of interest" description="Disordered" evidence="1">
    <location>
        <begin position="146"/>
        <end position="192"/>
    </location>
</feature>
<name>A0A2G5TSV2_9PELO</name>
<feature type="compositionally biased region" description="Basic and acidic residues" evidence="1">
    <location>
        <begin position="146"/>
        <end position="159"/>
    </location>
</feature>
<evidence type="ECO:0000256" key="1">
    <source>
        <dbReference type="SAM" id="MobiDB-lite"/>
    </source>
</evidence>
<evidence type="ECO:0000313" key="3">
    <source>
        <dbReference type="Proteomes" id="UP000230233"/>
    </source>
</evidence>
<reference evidence="3" key="1">
    <citation type="submission" date="2017-10" db="EMBL/GenBank/DDBJ databases">
        <title>Rapid genome shrinkage in a self-fertile nematode reveals novel sperm competition proteins.</title>
        <authorList>
            <person name="Yin D."/>
            <person name="Schwarz E.M."/>
            <person name="Thomas C.G."/>
            <person name="Felde R.L."/>
            <person name="Korf I.F."/>
            <person name="Cutter A.D."/>
            <person name="Schartner C.M."/>
            <person name="Ralston E.J."/>
            <person name="Meyer B.J."/>
            <person name="Haag E.S."/>
        </authorList>
    </citation>
    <scope>NUCLEOTIDE SEQUENCE [LARGE SCALE GENOMIC DNA]</scope>
    <source>
        <strain evidence="3">JU1422</strain>
    </source>
</reference>
<dbReference type="OrthoDB" id="10553774at2759"/>
<dbReference type="EMBL" id="PDUG01000005">
    <property type="protein sequence ID" value="PIC30367.1"/>
    <property type="molecule type" value="Genomic_DNA"/>
</dbReference>
<comment type="caution">
    <text evidence="2">The sequence shown here is derived from an EMBL/GenBank/DDBJ whole genome shotgun (WGS) entry which is preliminary data.</text>
</comment>
<proteinExistence type="predicted"/>
<protein>
    <submittedName>
        <fullName evidence="2">Uncharacterized protein</fullName>
    </submittedName>
</protein>
<keyword evidence="3" id="KW-1185">Reference proteome</keyword>
<gene>
    <name evidence="2" type="primary">Cnig_chr_V.g21628</name>
    <name evidence="2" type="ORF">B9Z55_021628</name>
</gene>
<evidence type="ECO:0000313" key="2">
    <source>
        <dbReference type="EMBL" id="PIC30367.1"/>
    </source>
</evidence>